<keyword evidence="3" id="KW-1185">Reference proteome</keyword>
<evidence type="ECO:0000313" key="2">
    <source>
        <dbReference type="EMBL" id="KIY98497.1"/>
    </source>
</evidence>
<dbReference type="SUPFAM" id="SSF50249">
    <property type="entry name" value="Nucleic acid-binding proteins"/>
    <property type="match status" value="1"/>
</dbReference>
<dbReference type="KEGG" id="mng:MNEG_9465"/>
<dbReference type="STRING" id="145388.A0A0D2JGE6"/>
<dbReference type="OrthoDB" id="2274046at2759"/>
<protein>
    <recommendedName>
        <fullName evidence="1">Single-stranded DNA binding protein Ssb-like OB fold domain-containing protein</fullName>
    </recommendedName>
</protein>
<proteinExistence type="predicted"/>
<sequence>MIEKAQEATGRAAAELVKPGKYLTLRNARVDMYRGTMRLAVDALGKVEEGEASGFEPKKDNNLSLVEFELVPVA</sequence>
<dbReference type="PANTHER" id="PTHR31472:SF13">
    <property type="entry name" value="OB DOMAIN-CONTAINING PROTEIN"/>
    <property type="match status" value="1"/>
</dbReference>
<dbReference type="Gene3D" id="2.40.50.140">
    <property type="entry name" value="Nucleic acid-binding proteins"/>
    <property type="match status" value="1"/>
</dbReference>
<dbReference type="AlphaFoldDB" id="A0A0D2JGE6"/>
<name>A0A0D2JGE6_9CHLO</name>
<dbReference type="EMBL" id="KK102166">
    <property type="protein sequence ID" value="KIY98497.1"/>
    <property type="molecule type" value="Genomic_DNA"/>
</dbReference>
<feature type="domain" description="Single-stranded DNA binding protein Ssb-like OB fold" evidence="1">
    <location>
        <begin position="14"/>
        <end position="48"/>
    </location>
</feature>
<dbReference type="GeneID" id="25742340"/>
<evidence type="ECO:0000259" key="1">
    <source>
        <dbReference type="Pfam" id="PF21473"/>
    </source>
</evidence>
<accession>A0A0D2JGE6</accession>
<dbReference type="InterPro" id="IPR048970">
    <property type="entry name" value="OB_Ssb-like"/>
</dbReference>
<dbReference type="PANTHER" id="PTHR31472">
    <property type="entry name" value="OS05G0244600 PROTEIN"/>
    <property type="match status" value="1"/>
</dbReference>
<gene>
    <name evidence="2" type="ORF">MNEG_9465</name>
</gene>
<dbReference type="RefSeq" id="XP_013897517.1">
    <property type="nucleotide sequence ID" value="XM_014042063.1"/>
</dbReference>
<dbReference type="Pfam" id="PF21473">
    <property type="entry name" value="OB_Ssb-like"/>
    <property type="match status" value="1"/>
</dbReference>
<evidence type="ECO:0000313" key="3">
    <source>
        <dbReference type="Proteomes" id="UP000054498"/>
    </source>
</evidence>
<organism evidence="2 3">
    <name type="scientific">Monoraphidium neglectum</name>
    <dbReference type="NCBI Taxonomy" id="145388"/>
    <lineage>
        <taxon>Eukaryota</taxon>
        <taxon>Viridiplantae</taxon>
        <taxon>Chlorophyta</taxon>
        <taxon>core chlorophytes</taxon>
        <taxon>Chlorophyceae</taxon>
        <taxon>CS clade</taxon>
        <taxon>Sphaeropleales</taxon>
        <taxon>Selenastraceae</taxon>
        <taxon>Monoraphidium</taxon>
    </lineage>
</organism>
<dbReference type="Proteomes" id="UP000054498">
    <property type="component" value="Unassembled WGS sequence"/>
</dbReference>
<dbReference type="InterPro" id="IPR012340">
    <property type="entry name" value="NA-bd_OB-fold"/>
</dbReference>
<reference evidence="2 3" key="1">
    <citation type="journal article" date="2013" name="BMC Genomics">
        <title>Reconstruction of the lipid metabolism for the microalga Monoraphidium neglectum from its genome sequence reveals characteristics suitable for biofuel production.</title>
        <authorList>
            <person name="Bogen C."/>
            <person name="Al-Dilaimi A."/>
            <person name="Albersmeier A."/>
            <person name="Wichmann J."/>
            <person name="Grundmann M."/>
            <person name="Rupp O."/>
            <person name="Lauersen K.J."/>
            <person name="Blifernez-Klassen O."/>
            <person name="Kalinowski J."/>
            <person name="Goesmann A."/>
            <person name="Mussgnug J.H."/>
            <person name="Kruse O."/>
        </authorList>
    </citation>
    <scope>NUCLEOTIDE SEQUENCE [LARGE SCALE GENOMIC DNA]</scope>
    <source>
        <strain evidence="2 3">SAG 48.87</strain>
    </source>
</reference>